<protein>
    <recommendedName>
        <fullName evidence="1">N-acetyltransferase domain-containing protein</fullName>
    </recommendedName>
</protein>
<gene>
    <name evidence="2" type="ORF">GFSPODELE1_LOCUS4299</name>
</gene>
<dbReference type="EMBL" id="OZ037945">
    <property type="protein sequence ID" value="CAL1702905.1"/>
    <property type="molecule type" value="Genomic_DNA"/>
</dbReference>
<keyword evidence="3" id="KW-1185">Reference proteome</keyword>
<dbReference type="PANTHER" id="PTHR43441">
    <property type="entry name" value="RIBOSOMAL-PROTEIN-SERINE ACETYLTRANSFERASE"/>
    <property type="match status" value="1"/>
</dbReference>
<evidence type="ECO:0000259" key="1">
    <source>
        <dbReference type="Pfam" id="PF13302"/>
    </source>
</evidence>
<proteinExistence type="predicted"/>
<sequence length="265" mass="30179">MAFTNSYRRPVALGILAEEELLGPDPYDVNFVFPIHPESLETDRIRLIPFIPKVHVKAAWEVLSVHHNELFRFYPFVIPTQDQFLTFMERRVRRDPQNISFAIIDKTRPDNAHPELGGGSLAGLISLFDTSAEQLVTEIAFVMIFPAFQRTHVTSNAVGLLMKYCLDVPTASPPGLGLRRVQWHCHSKNIKSKQLAERVGFRDEGILRWHWVLPKELGADGHVHLRDGDPASGKPGRDTISLSVCWDDWENGGREKVQQQIDRRV</sequence>
<reference evidence="3" key="1">
    <citation type="submission" date="2024-04" db="EMBL/GenBank/DDBJ databases">
        <authorList>
            <person name="Shaw F."/>
            <person name="Minotto A."/>
        </authorList>
    </citation>
    <scope>NUCLEOTIDE SEQUENCE [LARGE SCALE GENOMIC DNA]</scope>
</reference>
<dbReference type="SUPFAM" id="SSF55729">
    <property type="entry name" value="Acyl-CoA N-acyltransferases (Nat)"/>
    <property type="match status" value="1"/>
</dbReference>
<accession>A0ABP1D4U1</accession>
<name>A0ABP1D4U1_9APHY</name>
<feature type="domain" description="N-acetyltransferase" evidence="1">
    <location>
        <begin position="44"/>
        <end position="202"/>
    </location>
</feature>
<dbReference type="PANTHER" id="PTHR43441:SF5">
    <property type="entry name" value="FAMILY ACETYLTRANSFERASE, PUTATIVE-RELATED"/>
    <property type="match status" value="1"/>
</dbReference>
<dbReference type="InterPro" id="IPR051908">
    <property type="entry name" value="Ribosomal_N-acetyltransferase"/>
</dbReference>
<evidence type="ECO:0000313" key="2">
    <source>
        <dbReference type="EMBL" id="CAL1702905.1"/>
    </source>
</evidence>
<dbReference type="Proteomes" id="UP001497453">
    <property type="component" value="Chromosome 2"/>
</dbReference>
<dbReference type="InterPro" id="IPR000182">
    <property type="entry name" value="GNAT_dom"/>
</dbReference>
<dbReference type="Gene3D" id="3.40.630.30">
    <property type="match status" value="1"/>
</dbReference>
<evidence type="ECO:0000313" key="3">
    <source>
        <dbReference type="Proteomes" id="UP001497453"/>
    </source>
</evidence>
<dbReference type="Pfam" id="PF13302">
    <property type="entry name" value="Acetyltransf_3"/>
    <property type="match status" value="1"/>
</dbReference>
<dbReference type="InterPro" id="IPR016181">
    <property type="entry name" value="Acyl_CoA_acyltransferase"/>
</dbReference>
<organism evidence="2 3">
    <name type="scientific">Somion occarium</name>
    <dbReference type="NCBI Taxonomy" id="3059160"/>
    <lineage>
        <taxon>Eukaryota</taxon>
        <taxon>Fungi</taxon>
        <taxon>Dikarya</taxon>
        <taxon>Basidiomycota</taxon>
        <taxon>Agaricomycotina</taxon>
        <taxon>Agaricomycetes</taxon>
        <taxon>Polyporales</taxon>
        <taxon>Cerrenaceae</taxon>
        <taxon>Somion</taxon>
    </lineage>
</organism>